<evidence type="ECO:0000313" key="3">
    <source>
        <dbReference type="EMBL" id="KGO88073.1"/>
    </source>
</evidence>
<feature type="domain" description="DUF6291" evidence="2">
    <location>
        <begin position="7"/>
        <end position="84"/>
    </location>
</feature>
<evidence type="ECO:0000256" key="1">
    <source>
        <dbReference type="SAM" id="MobiDB-lite"/>
    </source>
</evidence>
<organism evidence="3 4">
    <name type="scientific">Flavobacterium rivuli WB 3.3-2 = DSM 21788</name>
    <dbReference type="NCBI Taxonomy" id="1121895"/>
    <lineage>
        <taxon>Bacteria</taxon>
        <taxon>Pseudomonadati</taxon>
        <taxon>Bacteroidota</taxon>
        <taxon>Flavobacteriia</taxon>
        <taxon>Flavobacteriales</taxon>
        <taxon>Flavobacteriaceae</taxon>
        <taxon>Flavobacterium</taxon>
    </lineage>
</organism>
<proteinExistence type="predicted"/>
<protein>
    <recommendedName>
        <fullName evidence="2">DUF6291 domain-containing protein</fullName>
    </recommendedName>
</protein>
<feature type="compositionally biased region" description="Basic and acidic residues" evidence="1">
    <location>
        <begin position="89"/>
        <end position="102"/>
    </location>
</feature>
<dbReference type="OrthoDB" id="1275311at2"/>
<dbReference type="Proteomes" id="UP000030152">
    <property type="component" value="Unassembled WGS sequence"/>
</dbReference>
<gene>
    <name evidence="3" type="ORF">Q765_03180</name>
</gene>
<dbReference type="RefSeq" id="WP_020212272.1">
    <property type="nucleotide sequence ID" value="NZ_JRLX01000002.1"/>
</dbReference>
<dbReference type="EMBL" id="JRLX01000002">
    <property type="protein sequence ID" value="KGO88073.1"/>
    <property type="molecule type" value="Genomic_DNA"/>
</dbReference>
<dbReference type="Pfam" id="PF19808">
    <property type="entry name" value="DUF6291"/>
    <property type="match status" value="1"/>
</dbReference>
<comment type="caution">
    <text evidence="3">The sequence shown here is derived from an EMBL/GenBank/DDBJ whole genome shotgun (WGS) entry which is preliminary data.</text>
</comment>
<accession>A0A0A2M9G1</accession>
<keyword evidence="4" id="KW-1185">Reference proteome</keyword>
<name>A0A0A2M9G1_9FLAO</name>
<dbReference type="InterPro" id="IPR046258">
    <property type="entry name" value="DUF6291"/>
</dbReference>
<evidence type="ECO:0000313" key="4">
    <source>
        <dbReference type="Proteomes" id="UP000030152"/>
    </source>
</evidence>
<evidence type="ECO:0000259" key="2">
    <source>
        <dbReference type="Pfam" id="PF19808"/>
    </source>
</evidence>
<dbReference type="eggNOG" id="ENOG5030K66">
    <property type="taxonomic scope" value="Bacteria"/>
</dbReference>
<feature type="compositionally biased region" description="Basic and acidic residues" evidence="1">
    <location>
        <begin position="69"/>
        <end position="82"/>
    </location>
</feature>
<dbReference type="AlphaFoldDB" id="A0A0A2M9G1"/>
<sequence>MAADKKSFLLYCDLIHSIEKMPDEKAGVLFKHILRYVNDQNPVTDDLLIEVAFEHIKQSLKRDLAKYESTRAKNKQNAEKRWNKQNANECDRIPTDTKHADSDSDSDSDSDIKSIINNTLPETFVSGAGEPSGINSKAERFDWTKLVEQFNTLTGKNSKVVPEKAKKQIRALIKIGYTKDDIITAIINCHKDPYHISENHKHLTIEFITRPDKMEKYLSLKTS</sequence>
<reference evidence="3 4" key="1">
    <citation type="submission" date="2013-09" db="EMBL/GenBank/DDBJ databases">
        <authorList>
            <person name="Zeng Z."/>
            <person name="Chen C."/>
        </authorList>
    </citation>
    <scope>NUCLEOTIDE SEQUENCE [LARGE SCALE GENOMIC DNA]</scope>
    <source>
        <strain evidence="3 4">WB 3.3-2</strain>
    </source>
</reference>
<feature type="region of interest" description="Disordered" evidence="1">
    <location>
        <begin position="69"/>
        <end position="112"/>
    </location>
</feature>
<dbReference type="STRING" id="1121895.GCA_000378485_01142"/>